<proteinExistence type="predicted"/>
<evidence type="ECO:0000313" key="2">
    <source>
        <dbReference type="Proteomes" id="UP000182077"/>
    </source>
</evidence>
<name>A0A1L8TMR1_9ENTE</name>
<evidence type="ECO:0000313" key="1">
    <source>
        <dbReference type="EMBL" id="OJG45625.1"/>
    </source>
</evidence>
<reference evidence="1 2" key="1">
    <citation type="submission" date="2014-12" db="EMBL/GenBank/DDBJ databases">
        <title>Draft genome sequences of 29 type strains of Enterococci.</title>
        <authorList>
            <person name="Zhong Z."/>
            <person name="Sun Z."/>
            <person name="Liu W."/>
            <person name="Zhang W."/>
            <person name="Zhang H."/>
        </authorList>
    </citation>
    <scope>NUCLEOTIDE SEQUENCE [LARGE SCALE GENOMIC DNA]</scope>
    <source>
        <strain evidence="1 2">DSM 17122</strain>
    </source>
</reference>
<dbReference type="EMBL" id="JXKQ01000005">
    <property type="protein sequence ID" value="OJG45625.1"/>
    <property type="molecule type" value="Genomic_DNA"/>
</dbReference>
<sequence>MRYFGLLLLAGFFIWQQFQLSLKLSTLDKKQLLLFLIQQMKWGNTYEVVYFFDR</sequence>
<dbReference type="STRING" id="249189.RV04_GL001914"/>
<accession>A0A1L8TMR1</accession>
<keyword evidence="2" id="KW-1185">Reference proteome</keyword>
<dbReference type="Proteomes" id="UP000182077">
    <property type="component" value="Unassembled WGS sequence"/>
</dbReference>
<dbReference type="AlphaFoldDB" id="A0A1L8TMR1"/>
<comment type="caution">
    <text evidence="1">The sequence shown here is derived from an EMBL/GenBank/DDBJ whole genome shotgun (WGS) entry which is preliminary data.</text>
</comment>
<protein>
    <submittedName>
        <fullName evidence="1">Uncharacterized protein</fullName>
    </submittedName>
</protein>
<gene>
    <name evidence="1" type="ORF">RV04_GL001914</name>
</gene>
<organism evidence="1 2">
    <name type="scientific">Enterococcus hermanniensis</name>
    <dbReference type="NCBI Taxonomy" id="249189"/>
    <lineage>
        <taxon>Bacteria</taxon>
        <taxon>Bacillati</taxon>
        <taxon>Bacillota</taxon>
        <taxon>Bacilli</taxon>
        <taxon>Lactobacillales</taxon>
        <taxon>Enterococcaceae</taxon>
        <taxon>Enterococcus</taxon>
    </lineage>
</organism>